<name>Q39Z38_GEOMG</name>
<dbReference type="eggNOG" id="ENOG502ZA96">
    <property type="taxonomic scope" value="Bacteria"/>
</dbReference>
<feature type="signal peptide" evidence="1">
    <location>
        <begin position="1"/>
        <end position="18"/>
    </location>
</feature>
<proteinExistence type="predicted"/>
<evidence type="ECO:0000256" key="1">
    <source>
        <dbReference type="SAM" id="SignalP"/>
    </source>
</evidence>
<feature type="domain" description="DUF4382" evidence="2">
    <location>
        <begin position="40"/>
        <end position="201"/>
    </location>
</feature>
<dbReference type="InterPro" id="IPR025491">
    <property type="entry name" value="DUF4382"/>
</dbReference>
<keyword evidence="3" id="KW-0449">Lipoprotein</keyword>
<dbReference type="STRING" id="269799.Gmet_0241"/>
<sequence length="316" mass="33337">MMVQMRSALKTMVFFAVATLALVQFQGCSGGGGGGGTASTGTLKVALTDKLSDDFAEVRIKIKAVKIVPVEYDQNASDDDPLLITIPLAEPSPSFNVLDLAYVQELLGTVTLPVGTYSQVRLILEPNVNGQNPVNYVTLKSDPNTKIPLKTPSAQQSGLKVLGRFVVEPGVINAIAIDFDPNTAIVERGNTPQNEKYILKPTGIRIIQMEDVIPAYGSISGTVVSPFADWSSATVSVKRRGAINDVNPIAAGTIFSNYTSGTWQAPFAVFVPPSTATVAYKAFVAANGFQLYSSAAVSVASKATTDLGAIHLTPTP</sequence>
<evidence type="ECO:0000259" key="2">
    <source>
        <dbReference type="Pfam" id="PF14321"/>
    </source>
</evidence>
<organism evidence="3 4">
    <name type="scientific">Geobacter metallireducens (strain ATCC 53774 / DSM 7210 / GS-15)</name>
    <dbReference type="NCBI Taxonomy" id="269799"/>
    <lineage>
        <taxon>Bacteria</taxon>
        <taxon>Pseudomonadati</taxon>
        <taxon>Thermodesulfobacteriota</taxon>
        <taxon>Desulfuromonadia</taxon>
        <taxon>Geobacterales</taxon>
        <taxon>Geobacteraceae</taxon>
        <taxon>Geobacter</taxon>
    </lineage>
</organism>
<feature type="chain" id="PRO_5004223530" evidence="1">
    <location>
        <begin position="19"/>
        <end position="316"/>
    </location>
</feature>
<evidence type="ECO:0000313" key="4">
    <source>
        <dbReference type="Proteomes" id="UP000007073"/>
    </source>
</evidence>
<keyword evidence="1" id="KW-0732">Signal</keyword>
<reference evidence="3 4" key="2">
    <citation type="journal article" date="2009" name="BMC Microbiol.">
        <title>The genome sequence of Geobacter metallireducens: features of metabolism, physiology and regulation common and dissimilar to Geobacter sulfurreducens.</title>
        <authorList>
            <person name="Aklujkar M."/>
            <person name="Krushkal J."/>
            <person name="DiBartolo G."/>
            <person name="Lapidus A."/>
            <person name="Land M.L."/>
            <person name="Lovley D.R."/>
        </authorList>
    </citation>
    <scope>NUCLEOTIDE SEQUENCE [LARGE SCALE GENOMIC DNA]</scope>
    <source>
        <strain evidence="4">ATCC 53774 / DSM 7210 / GS-15</strain>
    </source>
</reference>
<reference evidence="3 4" key="1">
    <citation type="submission" date="2005-10" db="EMBL/GenBank/DDBJ databases">
        <title>Complete sequence of Geobacter metallireducens GS-15.</title>
        <authorList>
            <consortium name="US DOE Joint Genome Institute"/>
            <person name="Copeland A."/>
            <person name="Lucas S."/>
            <person name="Lapidus A."/>
            <person name="Barry K."/>
            <person name="Detter J.C."/>
            <person name="Glavina T."/>
            <person name="Hammon N."/>
            <person name="Israni S."/>
            <person name="Pitluck S."/>
            <person name="Di Bartolo G."/>
            <person name="Chain P."/>
            <person name="Schmutz J."/>
            <person name="Larimer F."/>
            <person name="Land M."/>
            <person name="Kyrpides N."/>
            <person name="Ivanova N."/>
            <person name="Richardson P."/>
        </authorList>
    </citation>
    <scope>NUCLEOTIDE SEQUENCE [LARGE SCALE GENOMIC DNA]</scope>
    <source>
        <strain evidence="4">ATCC 53774 / DSM 7210 / GS-15</strain>
    </source>
</reference>
<accession>Q39Z38</accession>
<dbReference type="Proteomes" id="UP000007073">
    <property type="component" value="Chromosome"/>
</dbReference>
<dbReference type="EMBL" id="CP000148">
    <property type="protein sequence ID" value="ABB30486.1"/>
    <property type="molecule type" value="Genomic_DNA"/>
</dbReference>
<keyword evidence="4" id="KW-1185">Reference proteome</keyword>
<protein>
    <submittedName>
        <fullName evidence="3">Lipoprotein, putative</fullName>
    </submittedName>
</protein>
<dbReference type="AlphaFoldDB" id="Q39Z38"/>
<dbReference type="RefSeq" id="WP_011365638.1">
    <property type="nucleotide sequence ID" value="NC_007517.1"/>
</dbReference>
<dbReference type="HOGENOM" id="CLU_879289_0_0_7"/>
<dbReference type="Pfam" id="PF14321">
    <property type="entry name" value="DUF4382"/>
    <property type="match status" value="1"/>
</dbReference>
<dbReference type="KEGG" id="gme:Gmet_0241"/>
<gene>
    <name evidence="3" type="ordered locus">Gmet_0241</name>
</gene>
<evidence type="ECO:0000313" key="3">
    <source>
        <dbReference type="EMBL" id="ABB30486.1"/>
    </source>
</evidence>